<feature type="compositionally biased region" description="Basic and acidic residues" evidence="1">
    <location>
        <begin position="23"/>
        <end position="52"/>
    </location>
</feature>
<dbReference type="RefSeq" id="XP_052123410.1">
    <property type="nucleotide sequence ID" value="XM_052267450.1"/>
</dbReference>
<gene>
    <name evidence="3" type="primary">LOC113213465</name>
</gene>
<evidence type="ECO:0000313" key="3">
    <source>
        <dbReference type="RefSeq" id="XP_052123410.1"/>
    </source>
</evidence>
<name>A0A9C6WYI0_FRAOC</name>
<evidence type="ECO:0000256" key="1">
    <source>
        <dbReference type="SAM" id="MobiDB-lite"/>
    </source>
</evidence>
<dbReference type="Proteomes" id="UP000504606">
    <property type="component" value="Unplaced"/>
</dbReference>
<accession>A0A9C6WYI0</accession>
<sequence>MGSPTRPHVRPRRPSQQLLQCGRSEEGGQRAIDEDEAVAEHPRIERLHRQEARPTLGGQHHSAERERRRVHDSEVQADLAHKGLQLVELECKIGFSGCSLLFNAYFRPRYRNDAVRTSEIGGRKLAPRNIVNGHRTLTALSLTGWTHEATSGFQFRVFIHRCSSAAKASCEYFTTWSWDIGVCELVSANGTAWSPIVQSISPKFHCPVRSVSHYPPISNL</sequence>
<dbReference type="GeneID" id="113213465"/>
<keyword evidence="2" id="KW-1185">Reference proteome</keyword>
<feature type="compositionally biased region" description="Basic and acidic residues" evidence="1">
    <location>
        <begin position="61"/>
        <end position="74"/>
    </location>
</feature>
<dbReference type="KEGG" id="foc:113213465"/>
<protein>
    <submittedName>
        <fullName evidence="3">Uncharacterized protein LOC113213465</fullName>
    </submittedName>
</protein>
<dbReference type="OrthoDB" id="6589387at2759"/>
<organism evidence="2 3">
    <name type="scientific">Frankliniella occidentalis</name>
    <name type="common">Western flower thrips</name>
    <name type="synonym">Euthrips occidentalis</name>
    <dbReference type="NCBI Taxonomy" id="133901"/>
    <lineage>
        <taxon>Eukaryota</taxon>
        <taxon>Metazoa</taxon>
        <taxon>Ecdysozoa</taxon>
        <taxon>Arthropoda</taxon>
        <taxon>Hexapoda</taxon>
        <taxon>Insecta</taxon>
        <taxon>Pterygota</taxon>
        <taxon>Neoptera</taxon>
        <taxon>Paraneoptera</taxon>
        <taxon>Thysanoptera</taxon>
        <taxon>Terebrantia</taxon>
        <taxon>Thripoidea</taxon>
        <taxon>Thripidae</taxon>
        <taxon>Frankliniella</taxon>
    </lineage>
</organism>
<evidence type="ECO:0000313" key="2">
    <source>
        <dbReference type="Proteomes" id="UP000504606"/>
    </source>
</evidence>
<proteinExistence type="predicted"/>
<reference evidence="3" key="1">
    <citation type="submission" date="2025-08" db="UniProtKB">
        <authorList>
            <consortium name="RefSeq"/>
        </authorList>
    </citation>
    <scope>IDENTIFICATION</scope>
    <source>
        <tissue evidence="3">Whole organism</tissue>
    </source>
</reference>
<dbReference type="AlphaFoldDB" id="A0A9C6WYI0"/>
<feature type="region of interest" description="Disordered" evidence="1">
    <location>
        <begin position="1"/>
        <end position="74"/>
    </location>
</feature>